<comment type="caution">
    <text evidence="1">The sequence shown here is derived from an EMBL/GenBank/DDBJ whole genome shotgun (WGS) entry which is preliminary data.</text>
</comment>
<proteinExistence type="predicted"/>
<dbReference type="Proteomes" id="UP001250932">
    <property type="component" value="Unassembled WGS sequence"/>
</dbReference>
<name>A0ABU3K8P0_9BACT</name>
<accession>A0ABU3K8P0</accession>
<dbReference type="EMBL" id="JAQOUE010000001">
    <property type="protein sequence ID" value="MDT7042753.1"/>
    <property type="molecule type" value="Genomic_DNA"/>
</dbReference>
<dbReference type="InterPro" id="IPR047706">
    <property type="entry name" value="BCAM0308-like"/>
</dbReference>
<organism evidence="1 2">
    <name type="scientific">Candidatus Nitronereus thalassa</name>
    <dbReference type="NCBI Taxonomy" id="3020898"/>
    <lineage>
        <taxon>Bacteria</taxon>
        <taxon>Pseudomonadati</taxon>
        <taxon>Nitrospirota</taxon>
        <taxon>Nitrospiria</taxon>
        <taxon>Nitrospirales</taxon>
        <taxon>Nitrospiraceae</taxon>
        <taxon>Candidatus Nitronereus</taxon>
    </lineage>
</organism>
<evidence type="ECO:0000313" key="1">
    <source>
        <dbReference type="EMBL" id="MDT7042753.1"/>
    </source>
</evidence>
<sequence length="192" mass="22479">MTMRKTKRYTLQSLKKKEVVGDPYASTYPRTGFAICPECQSVYHRKRWTLPRTEEDTIIPKSSRPAKKIGKPLMFPELFLCPACQKIRDGYAEGFVSIVWENWLAHKADIMGFIHNEEKRASHVNPLERIMTVRTRTDGIDLETTTERMAQRIGRDLMRAFKGKVQYKWSHKDKLARIQWKGPTKKLAPRKK</sequence>
<evidence type="ECO:0000313" key="2">
    <source>
        <dbReference type="Proteomes" id="UP001250932"/>
    </source>
</evidence>
<keyword evidence="2" id="KW-1185">Reference proteome</keyword>
<reference evidence="1 2" key="1">
    <citation type="journal article" date="2023" name="ISME J.">
        <title>Cultivation and genomic characterization of novel and ubiquitous marine nitrite-oxidizing bacteria from the Nitrospirales.</title>
        <authorList>
            <person name="Mueller A.J."/>
            <person name="Daebeler A."/>
            <person name="Herbold C.W."/>
            <person name="Kirkegaard R.H."/>
            <person name="Daims H."/>
        </authorList>
    </citation>
    <scope>NUCLEOTIDE SEQUENCE [LARGE SCALE GENOMIC DNA]</scope>
    <source>
        <strain evidence="1 2">EB</strain>
    </source>
</reference>
<protein>
    <submittedName>
        <fullName evidence="1">BCAM0308 family protein</fullName>
    </submittedName>
</protein>
<dbReference type="NCBIfam" id="NF040826">
    <property type="entry name" value="lxa_BCAM0308"/>
    <property type="match status" value="1"/>
</dbReference>
<dbReference type="RefSeq" id="WP_313833205.1">
    <property type="nucleotide sequence ID" value="NZ_JAQOUE010000001.1"/>
</dbReference>
<gene>
    <name evidence="1" type="ORF">PPG34_10355</name>
</gene>